<protein>
    <submittedName>
        <fullName evidence="2">Uncharacterized protein</fullName>
    </submittedName>
</protein>
<feature type="region of interest" description="Disordered" evidence="1">
    <location>
        <begin position="1"/>
        <end position="48"/>
    </location>
</feature>
<evidence type="ECO:0000313" key="3">
    <source>
        <dbReference type="Proteomes" id="UP000017837"/>
    </source>
</evidence>
<dbReference type="AlphaFoldDB" id="V4P694"/>
<gene>
    <name evidence="2" type="ORF">ABENE_13970</name>
</gene>
<evidence type="ECO:0000256" key="1">
    <source>
        <dbReference type="SAM" id="MobiDB-lite"/>
    </source>
</evidence>
<accession>V4P694</accession>
<proteinExistence type="predicted"/>
<comment type="caution">
    <text evidence="2">The sequence shown here is derived from an EMBL/GenBank/DDBJ whole genome shotgun (WGS) entry which is preliminary data.</text>
</comment>
<organism evidence="2 3">
    <name type="scientific">Asticcacaulis benevestitus DSM 16100 = ATCC BAA-896</name>
    <dbReference type="NCBI Taxonomy" id="1121022"/>
    <lineage>
        <taxon>Bacteria</taxon>
        <taxon>Pseudomonadati</taxon>
        <taxon>Pseudomonadota</taxon>
        <taxon>Alphaproteobacteria</taxon>
        <taxon>Caulobacterales</taxon>
        <taxon>Caulobacteraceae</taxon>
        <taxon>Asticcacaulis</taxon>
    </lineage>
</organism>
<sequence>MKSVTAVHGRDDHATKTSASAEHLEHLSKAVRTAPPDGTAKRGLARQDPRAAWGTLTCRSAALHGKIPILSTTKMGG</sequence>
<keyword evidence="3" id="KW-1185">Reference proteome</keyword>
<dbReference type="Proteomes" id="UP000017837">
    <property type="component" value="Unassembled WGS sequence"/>
</dbReference>
<dbReference type="PATRIC" id="fig|1121022.4.peg.2843"/>
<name>V4P694_9CAUL</name>
<dbReference type="EMBL" id="AWGB01000029">
    <property type="protein sequence ID" value="ESQ89482.1"/>
    <property type="molecule type" value="Genomic_DNA"/>
</dbReference>
<evidence type="ECO:0000313" key="2">
    <source>
        <dbReference type="EMBL" id="ESQ89482.1"/>
    </source>
</evidence>
<reference evidence="2 3" key="1">
    <citation type="journal article" date="2014" name="Nature">
        <title>Sequential evolution of bacterial morphology by co-option of a developmental regulator.</title>
        <authorList>
            <person name="Jiang C."/>
            <person name="Brown P.J."/>
            <person name="Ducret A."/>
            <person name="Brun Y.V."/>
        </authorList>
    </citation>
    <scope>NUCLEOTIDE SEQUENCE [LARGE SCALE GENOMIC DNA]</scope>
    <source>
        <strain evidence="2 3">DSM 16100</strain>
    </source>
</reference>